<accession>A0A699X7W4</accession>
<evidence type="ECO:0000313" key="1">
    <source>
        <dbReference type="EMBL" id="GFD53998.1"/>
    </source>
</evidence>
<organism evidence="1">
    <name type="scientific">Tanacetum cinerariifolium</name>
    <name type="common">Dalmatian daisy</name>
    <name type="synonym">Chrysanthemum cinerariifolium</name>
    <dbReference type="NCBI Taxonomy" id="118510"/>
    <lineage>
        <taxon>Eukaryota</taxon>
        <taxon>Viridiplantae</taxon>
        <taxon>Streptophyta</taxon>
        <taxon>Embryophyta</taxon>
        <taxon>Tracheophyta</taxon>
        <taxon>Spermatophyta</taxon>
        <taxon>Magnoliopsida</taxon>
        <taxon>eudicotyledons</taxon>
        <taxon>Gunneridae</taxon>
        <taxon>Pentapetalae</taxon>
        <taxon>asterids</taxon>
        <taxon>campanulids</taxon>
        <taxon>Asterales</taxon>
        <taxon>Asteraceae</taxon>
        <taxon>Asteroideae</taxon>
        <taxon>Anthemideae</taxon>
        <taxon>Anthemidinae</taxon>
        <taxon>Tanacetum</taxon>
    </lineage>
</organism>
<sequence length="97" mass="10017">DAVVVAPGADVVDHAVASGTDHRQAAGEIVADRARHRRLGLDEVEAAVADLGLALGREGRRAGGDVDRPGGGVLAEQRALGAAQHLDLLDVAEIERR</sequence>
<name>A0A699X7W4_TANCI</name>
<feature type="non-terminal residue" evidence="1">
    <location>
        <position position="97"/>
    </location>
</feature>
<feature type="non-terminal residue" evidence="1">
    <location>
        <position position="1"/>
    </location>
</feature>
<dbReference type="AlphaFoldDB" id="A0A699X7W4"/>
<comment type="caution">
    <text evidence="1">The sequence shown here is derived from an EMBL/GenBank/DDBJ whole genome shotgun (WGS) entry which is preliminary data.</text>
</comment>
<protein>
    <submittedName>
        <fullName evidence="1">Uncharacterized protein</fullName>
    </submittedName>
</protein>
<dbReference type="EMBL" id="BKCJ011801117">
    <property type="protein sequence ID" value="GFD53998.1"/>
    <property type="molecule type" value="Genomic_DNA"/>
</dbReference>
<gene>
    <name evidence="1" type="ORF">Tci_925967</name>
</gene>
<proteinExistence type="predicted"/>
<reference evidence="1" key="1">
    <citation type="journal article" date="2019" name="Sci. Rep.">
        <title>Draft genome of Tanacetum cinerariifolium, the natural source of mosquito coil.</title>
        <authorList>
            <person name="Yamashiro T."/>
            <person name="Shiraishi A."/>
            <person name="Satake H."/>
            <person name="Nakayama K."/>
        </authorList>
    </citation>
    <scope>NUCLEOTIDE SEQUENCE</scope>
</reference>